<accession>A0ABP1RFX1</accession>
<keyword evidence="1" id="KW-0175">Coiled coil</keyword>
<sequence length="268" mass="31107">MSKEASGAECINHSDGKTLEVATKELRHWYAKVRKLEEDAEASKQAKAKYNVDSLQTRGVTTGWTLSQCPAYTKGVQLGKCPVYNIYVVTALLQTIKKTNKLLEKNQRLLEKAEKRQDDAKKRLKEEELRKKATTARADEQNLRYAKTNELYKETIQKQIYTELNAEAASENLQSANTALEKAEKEAQEVRMRRQAEEKKLEETKKLKRKAEMKLRKLKDEYAVGTRTEKHEKDMLKRKSHARKTLEKAKNRSMQRDNRRRPAVIKLV</sequence>
<feature type="coiled-coil region" evidence="1">
    <location>
        <begin position="93"/>
        <end position="221"/>
    </location>
</feature>
<reference evidence="3 4" key="1">
    <citation type="submission" date="2024-08" db="EMBL/GenBank/DDBJ databases">
        <authorList>
            <person name="Cucini C."/>
            <person name="Frati F."/>
        </authorList>
    </citation>
    <scope>NUCLEOTIDE SEQUENCE [LARGE SCALE GENOMIC DNA]</scope>
</reference>
<keyword evidence="4" id="KW-1185">Reference proteome</keyword>
<protein>
    <submittedName>
        <fullName evidence="3">Uncharacterized protein</fullName>
    </submittedName>
</protein>
<feature type="region of interest" description="Disordered" evidence="2">
    <location>
        <begin position="224"/>
        <end position="268"/>
    </location>
</feature>
<name>A0ABP1RFX1_9HEXA</name>
<evidence type="ECO:0000313" key="4">
    <source>
        <dbReference type="Proteomes" id="UP001642540"/>
    </source>
</evidence>
<organism evidence="3 4">
    <name type="scientific">Orchesella dallaii</name>
    <dbReference type="NCBI Taxonomy" id="48710"/>
    <lineage>
        <taxon>Eukaryota</taxon>
        <taxon>Metazoa</taxon>
        <taxon>Ecdysozoa</taxon>
        <taxon>Arthropoda</taxon>
        <taxon>Hexapoda</taxon>
        <taxon>Collembola</taxon>
        <taxon>Entomobryomorpha</taxon>
        <taxon>Entomobryoidea</taxon>
        <taxon>Orchesellidae</taxon>
        <taxon>Orchesellinae</taxon>
        <taxon>Orchesella</taxon>
    </lineage>
</organism>
<evidence type="ECO:0000256" key="1">
    <source>
        <dbReference type="SAM" id="Coils"/>
    </source>
</evidence>
<feature type="compositionally biased region" description="Basic and acidic residues" evidence="2">
    <location>
        <begin position="224"/>
        <end position="237"/>
    </location>
</feature>
<comment type="caution">
    <text evidence="3">The sequence shown here is derived from an EMBL/GenBank/DDBJ whole genome shotgun (WGS) entry which is preliminary data.</text>
</comment>
<gene>
    <name evidence="3" type="ORF">ODALV1_LOCUS21314</name>
</gene>
<feature type="compositionally biased region" description="Basic and acidic residues" evidence="2">
    <location>
        <begin position="244"/>
        <end position="257"/>
    </location>
</feature>
<evidence type="ECO:0000313" key="3">
    <source>
        <dbReference type="EMBL" id="CAL8126206.1"/>
    </source>
</evidence>
<evidence type="ECO:0000256" key="2">
    <source>
        <dbReference type="SAM" id="MobiDB-lite"/>
    </source>
</evidence>
<dbReference type="Proteomes" id="UP001642540">
    <property type="component" value="Unassembled WGS sequence"/>
</dbReference>
<proteinExistence type="predicted"/>
<feature type="compositionally biased region" description="Basic residues" evidence="2">
    <location>
        <begin position="258"/>
        <end position="268"/>
    </location>
</feature>
<dbReference type="EMBL" id="CAXLJM020000071">
    <property type="protein sequence ID" value="CAL8126206.1"/>
    <property type="molecule type" value="Genomic_DNA"/>
</dbReference>
<feature type="coiled-coil region" evidence="1">
    <location>
        <begin position="19"/>
        <end position="53"/>
    </location>
</feature>